<comment type="caution">
    <text evidence="2">The sequence shown here is derived from an EMBL/GenBank/DDBJ whole genome shotgun (WGS) entry which is preliminary data.</text>
</comment>
<dbReference type="AlphaFoldDB" id="Q4SEM5"/>
<evidence type="ECO:0000313" key="2">
    <source>
        <dbReference type="EMBL" id="CAG00907.1"/>
    </source>
</evidence>
<sequence>TGLTNEMRSDFNIMKELSRHTRLTPEQREQHLHRFMSDTHW</sequence>
<proteinExistence type="predicted"/>
<accession>Q4SEM5</accession>
<organism evidence="2">
    <name type="scientific">Tetraodon nigroviridis</name>
    <name type="common">Spotted green pufferfish</name>
    <name type="synonym">Chelonodon nigroviridis</name>
    <dbReference type="NCBI Taxonomy" id="99883"/>
    <lineage>
        <taxon>Eukaryota</taxon>
        <taxon>Metazoa</taxon>
        <taxon>Chordata</taxon>
        <taxon>Craniata</taxon>
        <taxon>Vertebrata</taxon>
        <taxon>Euteleostomi</taxon>
        <taxon>Actinopterygii</taxon>
        <taxon>Neopterygii</taxon>
        <taxon>Teleostei</taxon>
        <taxon>Neoteleostei</taxon>
        <taxon>Acanthomorphata</taxon>
        <taxon>Eupercaria</taxon>
        <taxon>Tetraodontiformes</taxon>
        <taxon>Tetradontoidea</taxon>
        <taxon>Tetraodontidae</taxon>
        <taxon>Tetraodon</taxon>
    </lineage>
</organism>
<dbReference type="EMBL" id="CAAE01014616">
    <property type="protein sequence ID" value="CAG00907.1"/>
    <property type="molecule type" value="Genomic_DNA"/>
</dbReference>
<dbReference type="KEGG" id="tng:GSTEN00019479G001"/>
<protein>
    <submittedName>
        <fullName evidence="2">(spotted green pufferfish) hypothetical protein</fullName>
    </submittedName>
</protein>
<evidence type="ECO:0000256" key="1">
    <source>
        <dbReference type="SAM" id="MobiDB-lite"/>
    </source>
</evidence>
<dbReference type="OrthoDB" id="445936at2759"/>
<reference evidence="2" key="2">
    <citation type="submission" date="2004-02" db="EMBL/GenBank/DDBJ databases">
        <authorList>
            <consortium name="Genoscope"/>
            <consortium name="Whitehead Institute Centre for Genome Research"/>
        </authorList>
    </citation>
    <scope>NUCLEOTIDE SEQUENCE</scope>
</reference>
<dbReference type="SUPFAM" id="SSF101690">
    <property type="entry name" value="PAZ domain"/>
    <property type="match status" value="1"/>
</dbReference>
<feature type="region of interest" description="Disordered" evidence="1">
    <location>
        <begin position="22"/>
        <end position="41"/>
    </location>
</feature>
<feature type="non-terminal residue" evidence="2">
    <location>
        <position position="1"/>
    </location>
</feature>
<feature type="non-terminal residue" evidence="2">
    <location>
        <position position="41"/>
    </location>
</feature>
<reference evidence="2" key="1">
    <citation type="journal article" date="2004" name="Nature">
        <title>Genome duplication in the teleost fish Tetraodon nigroviridis reveals the early vertebrate proto-karyotype.</title>
        <authorList>
            <person name="Jaillon O."/>
            <person name="Aury J.-M."/>
            <person name="Brunet F."/>
            <person name="Petit J.-L."/>
            <person name="Stange-Thomann N."/>
            <person name="Mauceli E."/>
            <person name="Bouneau L."/>
            <person name="Fischer C."/>
            <person name="Ozouf-Costaz C."/>
            <person name="Bernot A."/>
            <person name="Nicaud S."/>
            <person name="Jaffe D."/>
            <person name="Fisher S."/>
            <person name="Lutfalla G."/>
            <person name="Dossat C."/>
            <person name="Segurens B."/>
            <person name="Dasilva C."/>
            <person name="Salanoubat M."/>
            <person name="Levy M."/>
            <person name="Boudet N."/>
            <person name="Castellano S."/>
            <person name="Anthouard V."/>
            <person name="Jubin C."/>
            <person name="Castelli V."/>
            <person name="Katinka M."/>
            <person name="Vacherie B."/>
            <person name="Biemont C."/>
            <person name="Skalli Z."/>
            <person name="Cattolico L."/>
            <person name="Poulain J."/>
            <person name="De Berardinis V."/>
            <person name="Cruaud C."/>
            <person name="Duprat S."/>
            <person name="Brottier P."/>
            <person name="Coutanceau J.-P."/>
            <person name="Gouzy J."/>
            <person name="Parra G."/>
            <person name="Lardier G."/>
            <person name="Chapple C."/>
            <person name="McKernan K.J."/>
            <person name="McEwan P."/>
            <person name="Bosak S."/>
            <person name="Kellis M."/>
            <person name="Volff J.-N."/>
            <person name="Guigo R."/>
            <person name="Zody M.C."/>
            <person name="Mesirov J."/>
            <person name="Lindblad-Toh K."/>
            <person name="Birren B."/>
            <person name="Nusbaum C."/>
            <person name="Kahn D."/>
            <person name="Robinson-Rechavi M."/>
            <person name="Laudet V."/>
            <person name="Schachter V."/>
            <person name="Quetier F."/>
            <person name="Saurin W."/>
            <person name="Scarpelli C."/>
            <person name="Wincker P."/>
            <person name="Lander E.S."/>
            <person name="Weissenbach J."/>
            <person name="Roest Crollius H."/>
        </authorList>
    </citation>
    <scope>NUCLEOTIDE SEQUENCE [LARGE SCALE GENOMIC DNA]</scope>
</reference>
<dbReference type="InterPro" id="IPR036085">
    <property type="entry name" value="PAZ_dom_sf"/>
</dbReference>
<name>Q4SEM5_TETNG</name>
<gene>
    <name evidence="2" type="ORF">GSTENG00019479001</name>
</gene>